<feature type="region of interest" description="Disordered" evidence="4">
    <location>
        <begin position="325"/>
        <end position="416"/>
    </location>
</feature>
<feature type="signal peptide" evidence="5">
    <location>
        <begin position="1"/>
        <end position="17"/>
    </location>
</feature>
<keyword evidence="8" id="KW-1185">Reference proteome</keyword>
<feature type="disulfide bond" evidence="3">
    <location>
        <begin position="194"/>
        <end position="208"/>
    </location>
</feature>
<dbReference type="GO" id="GO:0008061">
    <property type="term" value="F:chitin binding"/>
    <property type="evidence" value="ECO:0007669"/>
    <property type="project" value="UniProtKB-UniRule"/>
</dbReference>
<dbReference type="InterPro" id="IPR018371">
    <property type="entry name" value="Chitin-binding_1_CS"/>
</dbReference>
<proteinExistence type="predicted"/>
<keyword evidence="1 3" id="KW-0147">Chitin-binding</keyword>
<dbReference type="PROSITE" id="PS00026">
    <property type="entry name" value="CHIT_BIND_I_1"/>
    <property type="match status" value="1"/>
</dbReference>
<dbReference type="AlphaFoldDB" id="E4ZNC0"/>
<feature type="domain" description="Chitin-binding type-1" evidence="6">
    <location>
        <begin position="83"/>
        <end position="129"/>
    </location>
</feature>
<dbReference type="eggNOG" id="ENOG502S7G0">
    <property type="taxonomic scope" value="Eukaryota"/>
</dbReference>
<evidence type="ECO:0000313" key="7">
    <source>
        <dbReference type="EMBL" id="CBX92979.1"/>
    </source>
</evidence>
<evidence type="ECO:0000256" key="1">
    <source>
        <dbReference type="ARBA" id="ARBA00022669"/>
    </source>
</evidence>
<evidence type="ECO:0000259" key="6">
    <source>
        <dbReference type="PROSITE" id="PS50941"/>
    </source>
</evidence>
<feature type="compositionally biased region" description="Low complexity" evidence="4">
    <location>
        <begin position="325"/>
        <end position="410"/>
    </location>
</feature>
<feature type="disulfide bond" evidence="3">
    <location>
        <begin position="43"/>
        <end position="57"/>
    </location>
</feature>
<dbReference type="Gene3D" id="3.30.60.10">
    <property type="entry name" value="Endochitinase-like"/>
    <property type="match status" value="3"/>
</dbReference>
<name>E4ZNC0_LEPMJ</name>
<protein>
    <recommendedName>
        <fullName evidence="6">Chitin-binding type-1 domain-containing protein</fullName>
    </recommendedName>
</protein>
<dbReference type="EMBL" id="FP929105">
    <property type="protein sequence ID" value="CBX92979.1"/>
    <property type="molecule type" value="Genomic_DNA"/>
</dbReference>
<feature type="region of interest" description="Disordered" evidence="4">
    <location>
        <begin position="238"/>
        <end position="267"/>
    </location>
</feature>
<evidence type="ECO:0000256" key="3">
    <source>
        <dbReference type="PROSITE-ProRule" id="PRU00261"/>
    </source>
</evidence>
<dbReference type="VEuPathDB" id="FungiDB:LEMA_P038800.1"/>
<dbReference type="SUPFAM" id="SSF57016">
    <property type="entry name" value="Plant lectins/antimicrobial peptides"/>
    <property type="match status" value="3"/>
</dbReference>
<dbReference type="Pfam" id="PF00187">
    <property type="entry name" value="Chitin_bind_1"/>
    <property type="match status" value="2"/>
</dbReference>
<dbReference type="PANTHER" id="PTHR47849:SF8">
    <property type="entry name" value="LECTIN"/>
    <property type="match status" value="1"/>
</dbReference>
<feature type="domain" description="Chitin-binding type-1" evidence="6">
    <location>
        <begin position="171"/>
        <end position="221"/>
    </location>
</feature>
<evidence type="ECO:0000313" key="8">
    <source>
        <dbReference type="Proteomes" id="UP000002668"/>
    </source>
</evidence>
<dbReference type="InParanoid" id="E4ZNC0"/>
<dbReference type="CDD" id="cd11618">
    <property type="entry name" value="ChtBD1_1"/>
    <property type="match status" value="2"/>
</dbReference>
<dbReference type="OMA" id="LTCAGSI"/>
<dbReference type="OrthoDB" id="1193027at2759"/>
<feature type="compositionally biased region" description="Low complexity" evidence="4">
    <location>
        <begin position="239"/>
        <end position="267"/>
    </location>
</feature>
<evidence type="ECO:0000256" key="5">
    <source>
        <dbReference type="SAM" id="SignalP"/>
    </source>
</evidence>
<dbReference type="CAZy" id="CBM18">
    <property type="family name" value="Carbohydrate-Binding Module Family 18"/>
</dbReference>
<reference evidence="8" key="1">
    <citation type="journal article" date="2011" name="Nat. Commun.">
        <title>Effector diversification within compartments of the Leptosphaeria maculans genome affected by Repeat-Induced Point mutations.</title>
        <authorList>
            <person name="Rouxel T."/>
            <person name="Grandaubert J."/>
            <person name="Hane J.K."/>
            <person name="Hoede C."/>
            <person name="van de Wouw A.P."/>
            <person name="Couloux A."/>
            <person name="Dominguez V."/>
            <person name="Anthouard V."/>
            <person name="Bally P."/>
            <person name="Bourras S."/>
            <person name="Cozijnsen A.J."/>
            <person name="Ciuffetti L.M."/>
            <person name="Degrave A."/>
            <person name="Dilmaghani A."/>
            <person name="Duret L."/>
            <person name="Fudal I."/>
            <person name="Goodwin S.B."/>
            <person name="Gout L."/>
            <person name="Glaser N."/>
            <person name="Linglin J."/>
            <person name="Kema G.H.J."/>
            <person name="Lapalu N."/>
            <person name="Lawrence C.B."/>
            <person name="May K."/>
            <person name="Meyer M."/>
            <person name="Ollivier B."/>
            <person name="Poulain J."/>
            <person name="Schoch C.L."/>
            <person name="Simon A."/>
            <person name="Spatafora J.W."/>
            <person name="Stachowiak A."/>
            <person name="Turgeon B.G."/>
            <person name="Tyler B.M."/>
            <person name="Vincent D."/>
            <person name="Weissenbach J."/>
            <person name="Amselem J."/>
            <person name="Quesneville H."/>
            <person name="Oliver R.P."/>
            <person name="Wincker P."/>
            <person name="Balesdent M.-H."/>
            <person name="Howlett B.J."/>
        </authorList>
    </citation>
    <scope>NUCLEOTIDE SEQUENCE [LARGE SCALE GENOMIC DNA]</scope>
    <source>
        <strain evidence="8">JN3 / isolate v23.1.3 / race Av1-4-5-6-7-8</strain>
    </source>
</reference>
<comment type="caution">
    <text evidence="3">Lacks conserved residue(s) required for the propagation of feature annotation.</text>
</comment>
<dbReference type="PANTHER" id="PTHR47849">
    <property type="entry name" value="CHITIN-BINDING LECTIN 1"/>
    <property type="match status" value="1"/>
</dbReference>
<evidence type="ECO:0000256" key="4">
    <source>
        <dbReference type="SAM" id="MobiDB-lite"/>
    </source>
</evidence>
<dbReference type="STRING" id="985895.E4ZNC0"/>
<dbReference type="InterPro" id="IPR001002">
    <property type="entry name" value="Chitin-bd_1"/>
</dbReference>
<evidence type="ECO:0000256" key="2">
    <source>
        <dbReference type="ARBA" id="ARBA00023157"/>
    </source>
</evidence>
<feature type="region of interest" description="Disordered" evidence="4">
    <location>
        <begin position="133"/>
        <end position="166"/>
    </location>
</feature>
<sequence length="603" mass="61722">MRIAVICALAALATVSARSVSTTARCGPNHRGLTCAGSIFGNCCSKYGYCGNDSNYCSLKNGCQTGYGQCNQNPPKTGVISRDGSCGGHKGYTCKGSKHGDCCSQYGYCGSKTAYCGAGCNAKFGFCSSVQSSSRAMSPSRTSTRSNPTASTSSRCSSATAASSTPKISTNNRCGYGNGIAPKYWGQTCPSSKCCSQYGWCGRADSYCEVKCQSAFGKCDSKPYSIRSSYVVSMTKFPSSGLVSSSTSRTSSTSSSRMSSSTSTPSSIALTTSASTWSQSSFTGISGPSTSSGASNSVTSSSSSVSSSDLPSMASSSSILSSASSPMAATSSSSSMASASSSSSDMTISPSTATTSIASSSSNEASSLSSATPSSSDLASISSSAASTTPPTTTTSSLASTSSTPSTPSTQPCFAAPTEYLTNPGFEITTRGSYRNPWTDSQTGTAYTFDRAEGSDVYYSIYTRNDNNFRTYFGTTMAGNTGAQSSTLVLTQTLAVPPGTRVSVTAWVKSLRDASTDPFSMALYFDDEVVDTYSPTQEQRGVWVQIGTTDLAQAVVVGTGRTHRVALGVTTEGYADKDIFAADDFSVTAVAGAGDVSVCAVGG</sequence>
<keyword evidence="5" id="KW-0732">Signal</keyword>
<feature type="chain" id="PRO_5003191996" description="Chitin-binding type-1 domain-containing protein" evidence="5">
    <location>
        <begin position="18"/>
        <end position="603"/>
    </location>
</feature>
<accession>E4ZNC0</accession>
<feature type="disulfide bond" evidence="3">
    <location>
        <begin position="102"/>
        <end position="116"/>
    </location>
</feature>
<dbReference type="InterPro" id="IPR036861">
    <property type="entry name" value="Endochitinase-like_sf"/>
</dbReference>
<feature type="region of interest" description="Disordered" evidence="4">
    <location>
        <begin position="286"/>
        <end position="310"/>
    </location>
</feature>
<feature type="domain" description="Chitin-binding type-1" evidence="6">
    <location>
        <begin position="23"/>
        <end position="72"/>
    </location>
</feature>
<dbReference type="PROSITE" id="PS50941">
    <property type="entry name" value="CHIT_BIND_I_2"/>
    <property type="match status" value="3"/>
</dbReference>
<feature type="compositionally biased region" description="Low complexity" evidence="4">
    <location>
        <begin position="133"/>
        <end position="165"/>
    </location>
</feature>
<dbReference type="CDD" id="cd00035">
    <property type="entry name" value="ChtBD1"/>
    <property type="match status" value="1"/>
</dbReference>
<feature type="disulfide bond" evidence="3">
    <location>
        <begin position="189"/>
        <end position="201"/>
    </location>
</feature>
<gene>
    <name evidence="7" type="ORF">LEMA_P038800.1</name>
</gene>
<dbReference type="SMART" id="SM00270">
    <property type="entry name" value="ChtBD1"/>
    <property type="match status" value="3"/>
</dbReference>
<dbReference type="HOGENOM" id="CLU_452742_0_0_1"/>
<organism evidence="8">
    <name type="scientific">Leptosphaeria maculans (strain JN3 / isolate v23.1.3 / race Av1-4-5-6-7-8)</name>
    <name type="common">Blackleg fungus</name>
    <name type="synonym">Phoma lingam</name>
    <dbReference type="NCBI Taxonomy" id="985895"/>
    <lineage>
        <taxon>Eukaryota</taxon>
        <taxon>Fungi</taxon>
        <taxon>Dikarya</taxon>
        <taxon>Ascomycota</taxon>
        <taxon>Pezizomycotina</taxon>
        <taxon>Dothideomycetes</taxon>
        <taxon>Pleosporomycetidae</taxon>
        <taxon>Pleosporales</taxon>
        <taxon>Pleosporineae</taxon>
        <taxon>Leptosphaeriaceae</taxon>
        <taxon>Plenodomus</taxon>
        <taxon>Plenodomus lingam/Leptosphaeria maculans species complex</taxon>
    </lineage>
</organism>
<dbReference type="Proteomes" id="UP000002668">
    <property type="component" value="Genome"/>
</dbReference>
<keyword evidence="2 3" id="KW-1015">Disulfide bond</keyword>